<dbReference type="HAMAP" id="MF_00278">
    <property type="entry name" value="HisH"/>
    <property type="match status" value="1"/>
</dbReference>
<dbReference type="InterPro" id="IPR050064">
    <property type="entry name" value="IGPS_HisA/HisF"/>
</dbReference>
<feature type="transmembrane region" description="Helical" evidence="13">
    <location>
        <begin position="50"/>
        <end position="70"/>
    </location>
</feature>
<dbReference type="InterPro" id="IPR013785">
    <property type="entry name" value="Aldolase_TIM"/>
</dbReference>
<comment type="caution">
    <text evidence="15">The sequence shown here is derived from an EMBL/GenBank/DDBJ whole genome shotgun (WGS) entry which is preliminary data.</text>
</comment>
<evidence type="ECO:0000256" key="8">
    <source>
        <dbReference type="ARBA" id="ARBA00047838"/>
    </source>
</evidence>
<evidence type="ECO:0000256" key="1">
    <source>
        <dbReference type="ARBA" id="ARBA00005091"/>
    </source>
</evidence>
<dbReference type="CDD" id="cd04731">
    <property type="entry name" value="HisF"/>
    <property type="match status" value="1"/>
</dbReference>
<protein>
    <recommendedName>
        <fullName evidence="14">Glutamine amidotransferase domain-containing protein</fullName>
    </recommendedName>
</protein>
<evidence type="ECO:0000256" key="7">
    <source>
        <dbReference type="ARBA" id="ARBA00023268"/>
    </source>
</evidence>
<feature type="transmembrane region" description="Helical" evidence="13">
    <location>
        <begin position="21"/>
        <end position="44"/>
    </location>
</feature>
<evidence type="ECO:0000256" key="10">
    <source>
        <dbReference type="ARBA" id="ARBA00055946"/>
    </source>
</evidence>
<dbReference type="InterPro" id="IPR029062">
    <property type="entry name" value="Class_I_gatase-like"/>
</dbReference>
<name>A0AAW1RZ24_9CHLO</name>
<comment type="pathway">
    <text evidence="1">Amino-acid biosynthesis; L-histidine biosynthesis; L-histidine from 5-phospho-alpha-D-ribose 1-diphosphate: step 5/9.</text>
</comment>
<keyword evidence="3" id="KW-0378">Hydrolase</keyword>
<dbReference type="Pfam" id="PF00117">
    <property type="entry name" value="GATase"/>
    <property type="match status" value="1"/>
</dbReference>
<dbReference type="InterPro" id="IPR011060">
    <property type="entry name" value="RibuloseP-bd_barrel"/>
</dbReference>
<evidence type="ECO:0000256" key="4">
    <source>
        <dbReference type="ARBA" id="ARBA00022962"/>
    </source>
</evidence>
<dbReference type="Gene3D" id="3.20.20.70">
    <property type="entry name" value="Aldolase class I"/>
    <property type="match status" value="1"/>
</dbReference>
<dbReference type="NCBIfam" id="TIGR00735">
    <property type="entry name" value="hisF"/>
    <property type="match status" value="1"/>
</dbReference>
<organism evidence="15 16">
    <name type="scientific">Apatococcus lobatus</name>
    <dbReference type="NCBI Taxonomy" id="904363"/>
    <lineage>
        <taxon>Eukaryota</taxon>
        <taxon>Viridiplantae</taxon>
        <taxon>Chlorophyta</taxon>
        <taxon>core chlorophytes</taxon>
        <taxon>Trebouxiophyceae</taxon>
        <taxon>Chlorellales</taxon>
        <taxon>Chlorellaceae</taxon>
        <taxon>Apatococcus</taxon>
    </lineage>
</organism>
<sequence>MVGDREGLWLAQHPGKRWTELFFLAYSPFWIVWALGIVVPFEIYEKCDEWGYMAIGLGASLPCFLLPPLLQPQSERQRPFWQRHWVKANVWIAIFSFIGNYFWTHYFYDLLGASYTFKSWRLNDVPITLYFMTHAYFCFYHTLSNLALRRLRHAFQTSSRLYRVSAMGLAVFLMAYTTAIMETLTIAHFPYYTFRDRQQMYTIGSLFYAIYFWFSFPMYFWMDEDKAWSIWQAIQSSLAAGMGVTILLDFWRLAIGPISGNYAGSEQLSYYTRRPAFWIMHGLNLKGSSSGSTRGSPAWRDQRPVLPGRSRLDCARARVRASANPQPGVTLLDYGAGNVRSVKNALRQLGQEWNEVQSPGDILNAQKLVFPGVGAYEQAMQSLVRQGLVDALREYIQAGRPFLGICLGLQLLFEGSEENGGVEGLGLIPGRVQRFPASLGLPVPHIGWNDLDQWKASSLLQSVGDRRAYFVHSYCATPTPANDDWVLATSHYGMDFVAAIRQGDVHATQFHPEKSGPVGLAIIDSFLNSDGSTKPEQVAAQVSSPAAPLGSLESPFKAGAPRGLAKRVIACLDVRTNDAGDLVVTKGDQYDVREKGEGQDVRNLGQPVELAGRYAADGADEVTFLNITGFRDFPLGDLPMLEVLRQTSKGVFVPLTVGGGIREFMDAGGHHYSALQVAAEYFRSGADKVSIGSDAVAAAEELRRTGQKSGRSAIEQISWHYGAQAVVVSIDPRRVWVADPSSCLHRTVRTQQPGPQGEQHCWWQCTVKGGREGRNLGAVELAQAVEELGAGEILLNCIDKDGAGNGFDLELIKEVSDAVNIPVIASSGAGKPEHFAEVFHNSRAAAALAAGIFHRREVSIDDVKLHMAEQGIPTRTG</sequence>
<feature type="transmembrane region" description="Helical" evidence="13">
    <location>
        <begin position="128"/>
        <end position="148"/>
    </location>
</feature>
<keyword evidence="13" id="KW-1133">Transmembrane helix</keyword>
<dbReference type="InterPro" id="IPR010139">
    <property type="entry name" value="Imidazole-glycPsynth_HisH"/>
</dbReference>
<comment type="catalytic activity">
    <reaction evidence="8">
        <text>5-[(5-phospho-1-deoxy-D-ribulos-1-ylimino)methylamino]-1-(5-phospho-beta-D-ribosyl)imidazole-4-carboxamide + L-glutamine = D-erythro-1-(imidazol-4-yl)glycerol 3-phosphate + 5-amino-1-(5-phospho-beta-D-ribosyl)imidazole-4-carboxamide + L-glutamate + H(+)</text>
        <dbReference type="Rhea" id="RHEA:24793"/>
        <dbReference type="ChEBI" id="CHEBI:15378"/>
        <dbReference type="ChEBI" id="CHEBI:29985"/>
        <dbReference type="ChEBI" id="CHEBI:58278"/>
        <dbReference type="ChEBI" id="CHEBI:58359"/>
        <dbReference type="ChEBI" id="CHEBI:58475"/>
        <dbReference type="ChEBI" id="CHEBI:58525"/>
        <dbReference type="EC" id="4.3.2.10"/>
    </reaction>
</comment>
<dbReference type="InterPro" id="IPR017926">
    <property type="entry name" value="GATASE"/>
</dbReference>
<dbReference type="InterPro" id="IPR006062">
    <property type="entry name" value="His_biosynth"/>
</dbReference>
<dbReference type="FunFam" id="3.20.20.70:FF:000094">
    <property type="entry name" value="Imidazole glycerol phosphate synthase hisHF"/>
    <property type="match status" value="1"/>
</dbReference>
<keyword evidence="13" id="KW-0472">Membrane</keyword>
<comment type="similarity">
    <text evidence="12">Belongs to the HisA/HisF family.</text>
</comment>
<dbReference type="GO" id="GO:0000105">
    <property type="term" value="P:L-histidine biosynthetic process"/>
    <property type="evidence" value="ECO:0007669"/>
    <property type="project" value="UniProtKB-KW"/>
</dbReference>
<dbReference type="InterPro" id="IPR004651">
    <property type="entry name" value="HisF"/>
</dbReference>
<dbReference type="Gene3D" id="3.40.50.880">
    <property type="match status" value="1"/>
</dbReference>
<feature type="transmembrane region" description="Helical" evidence="13">
    <location>
        <begin position="201"/>
        <end position="221"/>
    </location>
</feature>
<keyword evidence="16" id="KW-1185">Reference proteome</keyword>
<dbReference type="GO" id="GO:0004359">
    <property type="term" value="F:glutaminase activity"/>
    <property type="evidence" value="ECO:0007669"/>
    <property type="project" value="UniProtKB-EC"/>
</dbReference>
<evidence type="ECO:0000256" key="2">
    <source>
        <dbReference type="ARBA" id="ARBA00022605"/>
    </source>
</evidence>
<dbReference type="PANTHER" id="PTHR21235">
    <property type="entry name" value="IMIDAZOLE GLYCEROL PHOSPHATE SYNTHASE SUBUNIT HISF/H IGP SYNTHASE SUBUNIT HISF/H"/>
    <property type="match status" value="1"/>
</dbReference>
<feature type="transmembrane region" description="Helical" evidence="13">
    <location>
        <begin position="160"/>
        <end position="181"/>
    </location>
</feature>
<dbReference type="GO" id="GO:0000107">
    <property type="term" value="F:imidazoleglycerol-phosphate synthase activity"/>
    <property type="evidence" value="ECO:0007669"/>
    <property type="project" value="InterPro"/>
</dbReference>
<dbReference type="CDD" id="cd01748">
    <property type="entry name" value="GATase1_IGP_Synthase"/>
    <property type="match status" value="1"/>
</dbReference>
<keyword evidence="5 12" id="KW-0368">Histidine biosynthesis</keyword>
<dbReference type="EMBL" id="JALJOS010000005">
    <property type="protein sequence ID" value="KAK9839005.1"/>
    <property type="molecule type" value="Genomic_DNA"/>
</dbReference>
<dbReference type="GO" id="GO:0016829">
    <property type="term" value="F:lyase activity"/>
    <property type="evidence" value="ECO:0007669"/>
    <property type="project" value="UniProtKB-KW"/>
</dbReference>
<evidence type="ECO:0000256" key="6">
    <source>
        <dbReference type="ARBA" id="ARBA00023239"/>
    </source>
</evidence>
<dbReference type="AlphaFoldDB" id="A0AAW1RZ24"/>
<keyword evidence="2 12" id="KW-0028">Amino-acid biosynthesis</keyword>
<evidence type="ECO:0000256" key="13">
    <source>
        <dbReference type="SAM" id="Phobius"/>
    </source>
</evidence>
<dbReference type="PANTHER" id="PTHR21235:SF2">
    <property type="entry name" value="IMIDAZOLE GLYCEROL PHOSPHATE SYNTHASE HISHF"/>
    <property type="match status" value="1"/>
</dbReference>
<comment type="catalytic activity">
    <reaction evidence="9">
        <text>L-glutamine + H2O = L-glutamate + NH4(+)</text>
        <dbReference type="Rhea" id="RHEA:15889"/>
        <dbReference type="ChEBI" id="CHEBI:15377"/>
        <dbReference type="ChEBI" id="CHEBI:28938"/>
        <dbReference type="ChEBI" id="CHEBI:29985"/>
        <dbReference type="ChEBI" id="CHEBI:58359"/>
        <dbReference type="EC" id="3.5.1.2"/>
    </reaction>
</comment>
<reference evidence="15 16" key="1">
    <citation type="journal article" date="2024" name="Nat. Commun.">
        <title>Phylogenomics reveals the evolutionary origins of lichenization in chlorophyte algae.</title>
        <authorList>
            <person name="Puginier C."/>
            <person name="Libourel C."/>
            <person name="Otte J."/>
            <person name="Skaloud P."/>
            <person name="Haon M."/>
            <person name="Grisel S."/>
            <person name="Petersen M."/>
            <person name="Berrin J.G."/>
            <person name="Delaux P.M."/>
            <person name="Dal Grande F."/>
            <person name="Keller J."/>
        </authorList>
    </citation>
    <scope>NUCLEOTIDE SEQUENCE [LARGE SCALE GENOMIC DNA]</scope>
    <source>
        <strain evidence="15 16">SAG 2145</strain>
    </source>
</reference>
<evidence type="ECO:0000259" key="14">
    <source>
        <dbReference type="Pfam" id="PF00117"/>
    </source>
</evidence>
<evidence type="ECO:0000256" key="5">
    <source>
        <dbReference type="ARBA" id="ARBA00023102"/>
    </source>
</evidence>
<dbReference type="Pfam" id="PF00977">
    <property type="entry name" value="His_biosynth"/>
    <property type="match status" value="1"/>
</dbReference>
<dbReference type="SUPFAM" id="SSF51366">
    <property type="entry name" value="Ribulose-phoshate binding barrel"/>
    <property type="match status" value="1"/>
</dbReference>
<feature type="transmembrane region" description="Helical" evidence="13">
    <location>
        <begin position="233"/>
        <end position="251"/>
    </location>
</feature>
<evidence type="ECO:0000313" key="15">
    <source>
        <dbReference type="EMBL" id="KAK9839005.1"/>
    </source>
</evidence>
<dbReference type="NCBIfam" id="TIGR01855">
    <property type="entry name" value="IMP_synth_hisH"/>
    <property type="match status" value="1"/>
</dbReference>
<dbReference type="Proteomes" id="UP001438707">
    <property type="component" value="Unassembled WGS sequence"/>
</dbReference>
<accession>A0AAW1RZ24</accession>
<evidence type="ECO:0000256" key="11">
    <source>
        <dbReference type="ARBA" id="ARBA00061106"/>
    </source>
</evidence>
<dbReference type="PROSITE" id="PS51274">
    <property type="entry name" value="GATASE_COBBQ"/>
    <property type="match status" value="1"/>
</dbReference>
<evidence type="ECO:0000256" key="3">
    <source>
        <dbReference type="ARBA" id="ARBA00022801"/>
    </source>
</evidence>
<comment type="similarity">
    <text evidence="11">In the C-terminal section; belongs to the HisA/HisF family.</text>
</comment>
<evidence type="ECO:0000313" key="16">
    <source>
        <dbReference type="Proteomes" id="UP001438707"/>
    </source>
</evidence>
<keyword evidence="13" id="KW-0812">Transmembrane</keyword>
<feature type="domain" description="Glutamine amidotransferase" evidence="14">
    <location>
        <begin position="331"/>
        <end position="516"/>
    </location>
</feature>
<feature type="transmembrane region" description="Helical" evidence="13">
    <location>
        <begin position="90"/>
        <end position="108"/>
    </location>
</feature>
<dbReference type="PROSITE" id="PS51273">
    <property type="entry name" value="GATASE_TYPE_1"/>
    <property type="match status" value="1"/>
</dbReference>
<evidence type="ECO:0000256" key="9">
    <source>
        <dbReference type="ARBA" id="ARBA00049534"/>
    </source>
</evidence>
<comment type="function">
    <text evidence="10">IGPS catalyzes the conversion of PRFAR and glutamine to IGP, AICAR and glutamate. The glutaminase domain produces the ammonia necessary for the cyclase domain to produce IGP and AICAR from PRFAR. The ammonia is channeled to the active site of the cyclase domain.</text>
</comment>
<proteinExistence type="inferred from homology"/>
<keyword evidence="4" id="KW-0315">Glutamine amidotransferase</keyword>
<keyword evidence="6" id="KW-0456">Lyase</keyword>
<gene>
    <name evidence="15" type="ORF">WJX74_007726</name>
</gene>
<dbReference type="SUPFAM" id="SSF52317">
    <property type="entry name" value="Class I glutamine amidotransferase-like"/>
    <property type="match status" value="1"/>
</dbReference>
<keyword evidence="7" id="KW-0511">Multifunctional enzyme</keyword>
<evidence type="ECO:0000256" key="12">
    <source>
        <dbReference type="RuleBase" id="RU003657"/>
    </source>
</evidence>